<keyword evidence="7 9" id="KW-0472">Membrane</keyword>
<reference evidence="11" key="1">
    <citation type="journal article" date="2019" name="PLoS Negl. Trop. Dis.">
        <title>Revisiting the worldwide diversity of Leptospira species in the environment.</title>
        <authorList>
            <person name="Vincent A.T."/>
            <person name="Schiettekatte O."/>
            <person name="Bourhy P."/>
            <person name="Veyrier F.J."/>
            <person name="Picardeau M."/>
        </authorList>
    </citation>
    <scope>NUCLEOTIDE SEQUENCE [LARGE SCALE GENOMIC DNA]</scope>
    <source>
        <strain evidence="11">201702476</strain>
    </source>
</reference>
<keyword evidence="8 9" id="KW-0012">Acyltransferase</keyword>
<evidence type="ECO:0000256" key="2">
    <source>
        <dbReference type="ARBA" id="ARBA00010323"/>
    </source>
</evidence>
<accession>A0A4R9K4G5</accession>
<feature type="transmembrane region" description="Helical" evidence="10">
    <location>
        <begin position="304"/>
        <end position="334"/>
    </location>
</feature>
<feature type="transmembrane region" description="Helical" evidence="10">
    <location>
        <begin position="463"/>
        <end position="481"/>
    </location>
</feature>
<dbReference type="Pfam" id="PF03062">
    <property type="entry name" value="MBOAT"/>
    <property type="match status" value="1"/>
</dbReference>
<dbReference type="RefSeq" id="WP_135623672.1">
    <property type="nucleotide sequence ID" value="NZ_RQGD01000025.1"/>
</dbReference>
<evidence type="ECO:0000313" key="12">
    <source>
        <dbReference type="Proteomes" id="UP000297693"/>
    </source>
</evidence>
<dbReference type="AlphaFoldDB" id="A0A4R9K4G5"/>
<organism evidence="11 12">
    <name type="scientific">Leptospira ognonensis</name>
    <dbReference type="NCBI Taxonomy" id="2484945"/>
    <lineage>
        <taxon>Bacteria</taxon>
        <taxon>Pseudomonadati</taxon>
        <taxon>Spirochaetota</taxon>
        <taxon>Spirochaetia</taxon>
        <taxon>Leptospirales</taxon>
        <taxon>Leptospiraceae</taxon>
        <taxon>Leptospira</taxon>
    </lineage>
</organism>
<comment type="subcellular location">
    <subcellularLocation>
        <location evidence="1">Cell membrane</location>
        <topology evidence="1">Multi-pass membrane protein</topology>
    </subcellularLocation>
</comment>
<dbReference type="Proteomes" id="UP000297693">
    <property type="component" value="Unassembled WGS sequence"/>
</dbReference>
<name>A0A4R9K4G5_9LEPT</name>
<evidence type="ECO:0000256" key="1">
    <source>
        <dbReference type="ARBA" id="ARBA00004651"/>
    </source>
</evidence>
<feature type="transmembrane region" description="Helical" evidence="10">
    <location>
        <begin position="149"/>
        <end position="167"/>
    </location>
</feature>
<comment type="similarity">
    <text evidence="2 9">Belongs to the membrane-bound acyltransferase family.</text>
</comment>
<comment type="caution">
    <text evidence="11">The sequence shown here is derived from an EMBL/GenBank/DDBJ whole genome shotgun (WGS) entry which is preliminary data.</text>
</comment>
<proteinExistence type="inferred from homology"/>
<dbReference type="PIRSF" id="PIRSF016636">
    <property type="entry name" value="AlgI_DltB"/>
    <property type="match status" value="1"/>
</dbReference>
<dbReference type="InterPro" id="IPR024194">
    <property type="entry name" value="Ac/AlaTfrase_AlgI/DltB"/>
</dbReference>
<evidence type="ECO:0000256" key="9">
    <source>
        <dbReference type="PIRNR" id="PIRNR016636"/>
    </source>
</evidence>
<feature type="transmembrane region" description="Helical" evidence="10">
    <location>
        <begin position="6"/>
        <end position="23"/>
    </location>
</feature>
<dbReference type="GO" id="GO:0042121">
    <property type="term" value="P:alginic acid biosynthetic process"/>
    <property type="evidence" value="ECO:0007669"/>
    <property type="project" value="InterPro"/>
</dbReference>
<feature type="transmembrane region" description="Helical" evidence="10">
    <location>
        <begin position="354"/>
        <end position="376"/>
    </location>
</feature>
<evidence type="ECO:0000256" key="10">
    <source>
        <dbReference type="SAM" id="Phobius"/>
    </source>
</evidence>
<keyword evidence="3 9" id="KW-1003">Cell membrane</keyword>
<evidence type="ECO:0000256" key="5">
    <source>
        <dbReference type="ARBA" id="ARBA00022692"/>
    </source>
</evidence>
<feature type="transmembrane region" description="Helical" evidence="10">
    <location>
        <begin position="188"/>
        <end position="209"/>
    </location>
</feature>
<dbReference type="GO" id="GO:0016746">
    <property type="term" value="F:acyltransferase activity"/>
    <property type="evidence" value="ECO:0007669"/>
    <property type="project" value="UniProtKB-KW"/>
</dbReference>
<dbReference type="EMBL" id="RQGD01000025">
    <property type="protein sequence ID" value="TGL59147.1"/>
    <property type="molecule type" value="Genomic_DNA"/>
</dbReference>
<feature type="transmembrane region" description="Helical" evidence="10">
    <location>
        <begin position="71"/>
        <end position="91"/>
    </location>
</feature>
<dbReference type="InterPro" id="IPR051085">
    <property type="entry name" value="MB_O-acyltransferase"/>
</dbReference>
<feature type="transmembrane region" description="Helical" evidence="10">
    <location>
        <begin position="112"/>
        <end position="133"/>
    </location>
</feature>
<keyword evidence="5 10" id="KW-0812">Transmembrane</keyword>
<evidence type="ECO:0000256" key="8">
    <source>
        <dbReference type="ARBA" id="ARBA00023315"/>
    </source>
</evidence>
<dbReference type="PANTHER" id="PTHR13285">
    <property type="entry name" value="ACYLTRANSFERASE"/>
    <property type="match status" value="1"/>
</dbReference>
<keyword evidence="6 10" id="KW-1133">Transmembrane helix</keyword>
<protein>
    <submittedName>
        <fullName evidence="11">MBOAT family protein</fullName>
    </submittedName>
</protein>
<evidence type="ECO:0000313" key="11">
    <source>
        <dbReference type="EMBL" id="TGL59147.1"/>
    </source>
</evidence>
<dbReference type="PANTHER" id="PTHR13285:SF23">
    <property type="entry name" value="TEICHOIC ACID D-ALANYLTRANSFERASE"/>
    <property type="match status" value="1"/>
</dbReference>
<dbReference type="GO" id="GO:0005886">
    <property type="term" value="C:plasma membrane"/>
    <property type="evidence" value="ECO:0007669"/>
    <property type="project" value="UniProtKB-SubCell"/>
</dbReference>
<feature type="transmembrane region" description="Helical" evidence="10">
    <location>
        <begin position="30"/>
        <end position="59"/>
    </location>
</feature>
<dbReference type="InterPro" id="IPR004299">
    <property type="entry name" value="MBOAT_fam"/>
</dbReference>
<evidence type="ECO:0000256" key="7">
    <source>
        <dbReference type="ARBA" id="ARBA00023136"/>
    </source>
</evidence>
<keyword evidence="12" id="KW-1185">Reference proteome</keyword>
<dbReference type="InterPro" id="IPR028362">
    <property type="entry name" value="AlgI"/>
</dbReference>
<evidence type="ECO:0000256" key="6">
    <source>
        <dbReference type="ARBA" id="ARBA00022989"/>
    </source>
</evidence>
<sequence>MLFNSIPFLVFFSIVYLFYWGIPKGYRKNFLLLAGISFYAYFSISLTFHFLSVIAINYFLYRKIKDNPTKFMISVTVTLNLLNLGVFKYFYFFNRVLADITGYPFFQNIPNFVHIVLPLAVSFYSFQVIAAAIDTYRDASKPIVTIRDYFLFVAFFPVLIAGPIMRFENFLPNLEKLDPDKDKMYRASYLLMLGLIKKVLVADPMSITISPIFSNPSNYDSFSLVMAGICYSIQVYCDFSGLTDMARSIALYLGFEIPENFTGPFFSTSGRELWRRWHITLSFWLRDYIYFPLGGSRLGEARTYFNLIVIMTLGGFWHGADYTFICWGFYWGVILAGERFLEDGLGWKLTPTKSLPLIVLKAFIVFFLFSISGLMFRSNNATSMVDLFIGIFTHFPHTLEHFLQSQNNEWLISATTLISKDSLFSFSNIENLERVSYMSVALFLFHHFQYFPEYWAKFRKYDAYIAPVCGVITIFLLATLSQDGGDFIYYKF</sequence>
<dbReference type="OrthoDB" id="342391at2"/>
<dbReference type="PIRSF" id="PIRSF500217">
    <property type="entry name" value="AlgI"/>
    <property type="match status" value="1"/>
</dbReference>
<keyword evidence="4 9" id="KW-0808">Transferase</keyword>
<evidence type="ECO:0000256" key="4">
    <source>
        <dbReference type="ARBA" id="ARBA00022679"/>
    </source>
</evidence>
<evidence type="ECO:0000256" key="3">
    <source>
        <dbReference type="ARBA" id="ARBA00022475"/>
    </source>
</evidence>
<gene>
    <name evidence="11" type="ORF">EHQ58_09555</name>
</gene>